<dbReference type="GO" id="GO:0003677">
    <property type="term" value="F:DNA binding"/>
    <property type="evidence" value="ECO:0007669"/>
    <property type="project" value="InterPro"/>
</dbReference>
<dbReference type="KEGG" id="xla:121403002"/>
<evidence type="ECO:0000313" key="2">
    <source>
        <dbReference type="Proteomes" id="UP000186698"/>
    </source>
</evidence>
<evidence type="ECO:0000256" key="1">
    <source>
        <dbReference type="ARBA" id="ARBA00023172"/>
    </source>
</evidence>
<dbReference type="SUPFAM" id="SSF56349">
    <property type="entry name" value="DNA breaking-rejoining enzymes"/>
    <property type="match status" value="1"/>
</dbReference>
<keyword evidence="1" id="KW-0233">DNA recombination</keyword>
<dbReference type="AlphaFoldDB" id="A0A8J1MXN8"/>
<dbReference type="PANTHER" id="PTHR33066:SF2">
    <property type="entry name" value="FILAGGRIN-2-LIKE"/>
    <property type="match status" value="1"/>
</dbReference>
<organism evidence="2 3">
    <name type="scientific">Xenopus laevis</name>
    <name type="common">African clawed frog</name>
    <dbReference type="NCBI Taxonomy" id="8355"/>
    <lineage>
        <taxon>Eukaryota</taxon>
        <taxon>Metazoa</taxon>
        <taxon>Chordata</taxon>
        <taxon>Craniata</taxon>
        <taxon>Vertebrata</taxon>
        <taxon>Euteleostomi</taxon>
        <taxon>Amphibia</taxon>
        <taxon>Batrachia</taxon>
        <taxon>Anura</taxon>
        <taxon>Pipoidea</taxon>
        <taxon>Pipidae</taxon>
        <taxon>Xenopodinae</taxon>
        <taxon>Xenopus</taxon>
        <taxon>Xenopus</taxon>
    </lineage>
</organism>
<proteinExistence type="predicted"/>
<dbReference type="GO" id="GO:0015074">
    <property type="term" value="P:DNA integration"/>
    <property type="evidence" value="ECO:0007669"/>
    <property type="project" value="InterPro"/>
</dbReference>
<dbReference type="PANTHER" id="PTHR33066">
    <property type="entry name" value="INTEGRASE_SAM-LIKE_N DOMAIN-CONTAINING PROTEIN"/>
    <property type="match status" value="1"/>
</dbReference>
<accession>A0A8J1MXN8</accession>
<protein>
    <submittedName>
        <fullName evidence="3">Uncharacterized protein LOC121403002</fullName>
    </submittedName>
</protein>
<dbReference type="InterPro" id="IPR013762">
    <property type="entry name" value="Integrase-like_cat_sf"/>
</dbReference>
<dbReference type="GO" id="GO:0006310">
    <property type="term" value="P:DNA recombination"/>
    <property type="evidence" value="ECO:0007669"/>
    <property type="project" value="UniProtKB-KW"/>
</dbReference>
<reference evidence="3" key="1">
    <citation type="submission" date="2025-08" db="UniProtKB">
        <authorList>
            <consortium name="RefSeq"/>
        </authorList>
    </citation>
    <scope>IDENTIFICATION</scope>
    <source>
        <strain evidence="3">J_2021</strain>
        <tissue evidence="3">Erythrocytes</tissue>
    </source>
</reference>
<dbReference type="RefSeq" id="XP_041446068.1">
    <property type="nucleotide sequence ID" value="XM_041590134.1"/>
</dbReference>
<evidence type="ECO:0000313" key="3">
    <source>
        <dbReference type="RefSeq" id="XP_041446068.1"/>
    </source>
</evidence>
<keyword evidence="2" id="KW-1185">Reference proteome</keyword>
<name>A0A8J1MXN8_XENLA</name>
<dbReference type="Gene3D" id="1.10.443.10">
    <property type="entry name" value="Intergrase catalytic core"/>
    <property type="match status" value="1"/>
</dbReference>
<dbReference type="OrthoDB" id="9908816at2759"/>
<dbReference type="InterPro" id="IPR011010">
    <property type="entry name" value="DNA_brk_join_enz"/>
</dbReference>
<gene>
    <name evidence="3" type="primary">LOC121403002</name>
</gene>
<dbReference type="GeneID" id="121403002"/>
<dbReference type="Proteomes" id="UP000186698">
    <property type="component" value="Chromosome 1L"/>
</dbReference>
<dbReference type="SUPFAM" id="SSF47823">
    <property type="entry name" value="lambda integrase-like, N-terminal domain"/>
    <property type="match status" value="1"/>
</dbReference>
<sequence length="325" mass="36781">MLKAQKATSSKSYHRIWHSYHTWCCEGGLPFRELDIPRILSFLQRGILLNLKLSSIKVQISALSVLFQTRLALHKSIKTFVQGVQHIRPPFRSPVPGWDLNLVLEALLDPPFEPMGSISESQLTKKVLFLVAISSARRVSELSALSCDEPFLIFHKDKAVLWTLPSFLPKVVSNFHVHQEIVVPTLCPDPKNEKERRLHKLDVVRALRWYVERSKHFRRSRSLFLLPVGPKRGQAASKATLARWIKETIRQAYLSKGKAPPLSVRAHSTRAVGASCALRNSASVEQICRAATWSSVHTFSKFYNIDTYSSAEAAFGRKVLHSVVQ</sequence>